<dbReference type="SUPFAM" id="SSF53474">
    <property type="entry name" value="alpha/beta-Hydrolases"/>
    <property type="match status" value="1"/>
</dbReference>
<dbReference type="PANTHER" id="PTHR43798">
    <property type="entry name" value="MONOACYLGLYCEROL LIPASE"/>
    <property type="match status" value="1"/>
</dbReference>
<comment type="caution">
    <text evidence="2">The sequence shown here is derived from an EMBL/GenBank/DDBJ whole genome shotgun (WGS) entry which is preliminary data.</text>
</comment>
<dbReference type="RefSeq" id="WP_161071042.1">
    <property type="nucleotide sequence ID" value="NZ_CP086370.1"/>
</dbReference>
<dbReference type="AlphaFoldDB" id="A0A7X4HAG8"/>
<dbReference type="Pfam" id="PF12697">
    <property type="entry name" value="Abhydrolase_6"/>
    <property type="match status" value="1"/>
</dbReference>
<gene>
    <name evidence="2" type="ORF">GTP77_04870</name>
</gene>
<accession>A0A7X4HAG8</accession>
<evidence type="ECO:0000313" key="3">
    <source>
        <dbReference type="Proteomes" id="UP000450676"/>
    </source>
</evidence>
<dbReference type="Gene3D" id="3.40.50.1820">
    <property type="entry name" value="alpha/beta hydrolase"/>
    <property type="match status" value="1"/>
</dbReference>
<dbReference type="Proteomes" id="UP000450676">
    <property type="component" value="Unassembled WGS sequence"/>
</dbReference>
<name>A0A7X4HAG8_9BURK</name>
<proteinExistence type="predicted"/>
<dbReference type="InterPro" id="IPR000073">
    <property type="entry name" value="AB_hydrolase_1"/>
</dbReference>
<dbReference type="InterPro" id="IPR050266">
    <property type="entry name" value="AB_hydrolase_sf"/>
</dbReference>
<keyword evidence="2" id="KW-0378">Hydrolase</keyword>
<sequence length="307" mass="31526">MNFAGISAKAPEADGLQYALSLLERHFAEQTVAVEGGAVSYREIAPAPGVPPAPATQSAIVLLHGIGSGAASWLPCALELAAAAPGARIIAWNAPGYGASTPLPAARPGADAYAARLRQMLQALGVLGAHDSGRITLVGHSLGAMMASAYAAAHPATLDKLVLLSPARGYGQAARLEQGAQVARERLSTVGELGVHGMATQRSARLLSGNATTAQRDWVRWNMAQLNLAGYTQAVHLLCGDAIENYALSGAVCAVASVHCGSADNVTTPDDCRLVAERHGLPFALIDQAGHACYVEQPSAAMAAILN</sequence>
<organism evidence="2 3">
    <name type="scientific">Pseudoduganella aquatica</name>
    <dbReference type="NCBI Taxonomy" id="2660641"/>
    <lineage>
        <taxon>Bacteria</taxon>
        <taxon>Pseudomonadati</taxon>
        <taxon>Pseudomonadota</taxon>
        <taxon>Betaproteobacteria</taxon>
        <taxon>Burkholderiales</taxon>
        <taxon>Oxalobacteraceae</taxon>
        <taxon>Telluria group</taxon>
        <taxon>Pseudoduganella</taxon>
    </lineage>
</organism>
<dbReference type="PRINTS" id="PR00111">
    <property type="entry name" value="ABHYDROLASE"/>
</dbReference>
<dbReference type="PANTHER" id="PTHR43798:SF33">
    <property type="entry name" value="HYDROLASE, PUTATIVE (AFU_ORTHOLOGUE AFUA_2G14860)-RELATED"/>
    <property type="match status" value="1"/>
</dbReference>
<reference evidence="2 3" key="1">
    <citation type="submission" date="2019-12" db="EMBL/GenBank/DDBJ databases">
        <title>Novel species isolated from a subtropical stream in China.</title>
        <authorList>
            <person name="Lu H."/>
        </authorList>
    </citation>
    <scope>NUCLEOTIDE SEQUENCE [LARGE SCALE GENOMIC DNA]</scope>
    <source>
        <strain evidence="2 3">FT127W</strain>
    </source>
</reference>
<protein>
    <submittedName>
        <fullName evidence="2">Alpha/beta fold hydrolase</fullName>
    </submittedName>
</protein>
<dbReference type="InterPro" id="IPR029058">
    <property type="entry name" value="AB_hydrolase_fold"/>
</dbReference>
<evidence type="ECO:0000313" key="2">
    <source>
        <dbReference type="EMBL" id="MYN06665.1"/>
    </source>
</evidence>
<keyword evidence="3" id="KW-1185">Reference proteome</keyword>
<evidence type="ECO:0000259" key="1">
    <source>
        <dbReference type="Pfam" id="PF12697"/>
    </source>
</evidence>
<dbReference type="GO" id="GO:0016020">
    <property type="term" value="C:membrane"/>
    <property type="evidence" value="ECO:0007669"/>
    <property type="project" value="TreeGrafter"/>
</dbReference>
<dbReference type="EMBL" id="WWCU01000003">
    <property type="protein sequence ID" value="MYN06665.1"/>
    <property type="molecule type" value="Genomic_DNA"/>
</dbReference>
<feature type="domain" description="AB hydrolase-1" evidence="1">
    <location>
        <begin position="60"/>
        <end position="304"/>
    </location>
</feature>
<dbReference type="GO" id="GO:0016787">
    <property type="term" value="F:hydrolase activity"/>
    <property type="evidence" value="ECO:0007669"/>
    <property type="project" value="UniProtKB-KW"/>
</dbReference>